<name>A0A3E2WWT6_9FIRM</name>
<reference evidence="1 2" key="1">
    <citation type="submission" date="2018-08" db="EMBL/GenBank/DDBJ databases">
        <title>A genome reference for cultivated species of the human gut microbiota.</title>
        <authorList>
            <person name="Zou Y."/>
            <person name="Xue W."/>
            <person name="Luo G."/>
        </authorList>
    </citation>
    <scope>NUCLEOTIDE SEQUENCE [LARGE SCALE GENOMIC DNA]</scope>
    <source>
        <strain evidence="1 2">AF19-21</strain>
    </source>
</reference>
<proteinExistence type="predicted"/>
<comment type="caution">
    <text evidence="1">The sequence shown here is derived from an EMBL/GenBank/DDBJ whole genome shotgun (WGS) entry which is preliminary data.</text>
</comment>
<evidence type="ECO:0000313" key="1">
    <source>
        <dbReference type="EMBL" id="RGC31776.1"/>
    </source>
</evidence>
<sequence>MIAFFAVFLPEQFQSNSIAHHLFIDLYVIRMSAFHRWDMFIWVQKFSGSSYVVSAFKGHVMSSSVA</sequence>
<dbReference type="AlphaFoldDB" id="A0A3E2WWT6"/>
<dbReference type="Proteomes" id="UP000261111">
    <property type="component" value="Unassembled WGS sequence"/>
</dbReference>
<protein>
    <submittedName>
        <fullName evidence="1">Uncharacterized protein</fullName>
    </submittedName>
</protein>
<dbReference type="EMBL" id="QVIA01000011">
    <property type="protein sequence ID" value="RGC31776.1"/>
    <property type="molecule type" value="Genomic_DNA"/>
</dbReference>
<organism evidence="1 2">
    <name type="scientific">Hungatella hathewayi</name>
    <dbReference type="NCBI Taxonomy" id="154046"/>
    <lineage>
        <taxon>Bacteria</taxon>
        <taxon>Bacillati</taxon>
        <taxon>Bacillota</taxon>
        <taxon>Clostridia</taxon>
        <taxon>Lachnospirales</taxon>
        <taxon>Lachnospiraceae</taxon>
        <taxon>Hungatella</taxon>
    </lineage>
</organism>
<evidence type="ECO:0000313" key="2">
    <source>
        <dbReference type="Proteomes" id="UP000261111"/>
    </source>
</evidence>
<gene>
    <name evidence="1" type="ORF">DWX41_11115</name>
</gene>
<accession>A0A3E2WWT6</accession>